<dbReference type="AlphaFoldDB" id="A0A8H9GKC9"/>
<keyword evidence="3" id="KW-1185">Reference proteome</keyword>
<feature type="compositionally biased region" description="Basic and acidic residues" evidence="1">
    <location>
        <begin position="43"/>
        <end position="59"/>
    </location>
</feature>
<comment type="caution">
    <text evidence="2">The sequence shown here is derived from an EMBL/GenBank/DDBJ whole genome shotgun (WGS) entry which is preliminary data.</text>
</comment>
<proteinExistence type="predicted"/>
<evidence type="ECO:0000313" key="2">
    <source>
        <dbReference type="EMBL" id="GGM34581.1"/>
    </source>
</evidence>
<organism evidence="2 3">
    <name type="scientific">Deinococcus arenae</name>
    <dbReference type="NCBI Taxonomy" id="1452751"/>
    <lineage>
        <taxon>Bacteria</taxon>
        <taxon>Thermotogati</taxon>
        <taxon>Deinococcota</taxon>
        <taxon>Deinococci</taxon>
        <taxon>Deinococcales</taxon>
        <taxon>Deinococcaceae</taxon>
        <taxon>Deinococcus</taxon>
    </lineage>
</organism>
<reference evidence="3" key="1">
    <citation type="journal article" date="2019" name="Int. J. Syst. Evol. Microbiol.">
        <title>The Global Catalogue of Microorganisms (GCM) 10K type strain sequencing project: providing services to taxonomists for standard genome sequencing and annotation.</title>
        <authorList>
            <consortium name="The Broad Institute Genomics Platform"/>
            <consortium name="The Broad Institute Genome Sequencing Center for Infectious Disease"/>
            <person name="Wu L."/>
            <person name="Ma J."/>
        </authorList>
    </citation>
    <scope>NUCLEOTIDE SEQUENCE [LARGE SCALE GENOMIC DNA]</scope>
    <source>
        <strain evidence="3">JCM 31047</strain>
    </source>
</reference>
<evidence type="ECO:0000313" key="3">
    <source>
        <dbReference type="Proteomes" id="UP000600547"/>
    </source>
</evidence>
<dbReference type="Proteomes" id="UP000600547">
    <property type="component" value="Unassembled WGS sequence"/>
</dbReference>
<dbReference type="EMBL" id="BMQG01000002">
    <property type="protein sequence ID" value="GGM34581.1"/>
    <property type="molecule type" value="Genomic_DNA"/>
</dbReference>
<evidence type="ECO:0000256" key="1">
    <source>
        <dbReference type="SAM" id="MobiDB-lite"/>
    </source>
</evidence>
<protein>
    <submittedName>
        <fullName evidence="2">Uncharacterized protein</fullName>
    </submittedName>
</protein>
<sequence length="151" mass="16162">MQFHPERGDEEPAAEQQGAGDHGLAGPLALHPLAEQGAAGPQEEQRDAEDQADLKERPVAGRARLGAHVAAEQPGEGFVEHGIAVDLADAQVHGQRGGRHQPAAPAGPGDGLRTIQNAHCDLLSSVQLFDMEESRRRAPRRSSRVCRRLLI</sequence>
<name>A0A8H9GKC9_9DEIO</name>
<gene>
    <name evidence="2" type="ORF">GCM10008956_08690</name>
</gene>
<feature type="compositionally biased region" description="Low complexity" evidence="1">
    <location>
        <begin position="22"/>
        <end position="34"/>
    </location>
</feature>
<feature type="region of interest" description="Disordered" evidence="1">
    <location>
        <begin position="1"/>
        <end position="67"/>
    </location>
</feature>
<accession>A0A8H9GKC9</accession>